<dbReference type="Proteomes" id="UP000275078">
    <property type="component" value="Unassembled WGS sequence"/>
</dbReference>
<dbReference type="AlphaFoldDB" id="A0A3N4IP03"/>
<reference evidence="2 3" key="1">
    <citation type="journal article" date="2018" name="Nat. Ecol. Evol.">
        <title>Pezizomycetes genomes reveal the molecular basis of ectomycorrhizal truffle lifestyle.</title>
        <authorList>
            <person name="Murat C."/>
            <person name="Payen T."/>
            <person name="Noel B."/>
            <person name="Kuo A."/>
            <person name="Morin E."/>
            <person name="Chen J."/>
            <person name="Kohler A."/>
            <person name="Krizsan K."/>
            <person name="Balestrini R."/>
            <person name="Da Silva C."/>
            <person name="Montanini B."/>
            <person name="Hainaut M."/>
            <person name="Levati E."/>
            <person name="Barry K.W."/>
            <person name="Belfiori B."/>
            <person name="Cichocki N."/>
            <person name="Clum A."/>
            <person name="Dockter R.B."/>
            <person name="Fauchery L."/>
            <person name="Guy J."/>
            <person name="Iotti M."/>
            <person name="Le Tacon F."/>
            <person name="Lindquist E.A."/>
            <person name="Lipzen A."/>
            <person name="Malagnac F."/>
            <person name="Mello A."/>
            <person name="Molinier V."/>
            <person name="Miyauchi S."/>
            <person name="Poulain J."/>
            <person name="Riccioni C."/>
            <person name="Rubini A."/>
            <person name="Sitrit Y."/>
            <person name="Splivallo R."/>
            <person name="Traeger S."/>
            <person name="Wang M."/>
            <person name="Zifcakova L."/>
            <person name="Wipf D."/>
            <person name="Zambonelli A."/>
            <person name="Paolocci F."/>
            <person name="Nowrousian M."/>
            <person name="Ottonello S."/>
            <person name="Baldrian P."/>
            <person name="Spatafora J.W."/>
            <person name="Henrissat B."/>
            <person name="Nagy L.G."/>
            <person name="Aury J.M."/>
            <person name="Wincker P."/>
            <person name="Grigoriev I.V."/>
            <person name="Bonfante P."/>
            <person name="Martin F.M."/>
        </authorList>
    </citation>
    <scope>NUCLEOTIDE SEQUENCE [LARGE SCALE GENOMIC DNA]</scope>
    <source>
        <strain evidence="2 3">RN42</strain>
    </source>
</reference>
<feature type="compositionally biased region" description="Polar residues" evidence="1">
    <location>
        <begin position="161"/>
        <end position="178"/>
    </location>
</feature>
<feature type="compositionally biased region" description="Polar residues" evidence="1">
    <location>
        <begin position="243"/>
        <end position="266"/>
    </location>
</feature>
<accession>A0A3N4IP03</accession>
<feature type="region of interest" description="Disordered" evidence="1">
    <location>
        <begin position="127"/>
        <end position="267"/>
    </location>
</feature>
<feature type="compositionally biased region" description="Low complexity" evidence="1">
    <location>
        <begin position="218"/>
        <end position="229"/>
    </location>
</feature>
<proteinExistence type="predicted"/>
<protein>
    <submittedName>
        <fullName evidence="2">Uncharacterized protein</fullName>
    </submittedName>
</protein>
<name>A0A3N4IP03_ASCIM</name>
<evidence type="ECO:0000313" key="2">
    <source>
        <dbReference type="EMBL" id="RPA87649.1"/>
    </source>
</evidence>
<gene>
    <name evidence="2" type="ORF">BJ508DRAFT_300893</name>
</gene>
<sequence>MPPKPTSPPPWLPQDEPLRRFPELVISETDIQCWDSICRRGSSIKGTGRTLTPEIRMTTFRPRNRSPATKYQRRVFVCKRCLVWFSCQELYRAYPHHFEDVQRRPPEPVPQSSTISSIPFFKHATTRLPGESQTSTPEPPSTYHAPAVSTKPSIQDPEAQASESQSYPIEANSSTIDGTTHHLEASPARTTTTPQSSSSQHTSQPSHLQSLRQFPYASPSRTTSSSPPRQSRRRSSSSSTTTLNDAQLASPTRTHSESSEPSTPVSLGQLHRMKEDYSAKMVQLQADNQILVARCARREVEMESLMRNNKRLRLEKEHGPKRKAQRRRIVTV</sequence>
<keyword evidence="3" id="KW-1185">Reference proteome</keyword>
<feature type="compositionally biased region" description="Low complexity" evidence="1">
    <location>
        <begin position="190"/>
        <end position="211"/>
    </location>
</feature>
<organism evidence="2 3">
    <name type="scientific">Ascobolus immersus RN42</name>
    <dbReference type="NCBI Taxonomy" id="1160509"/>
    <lineage>
        <taxon>Eukaryota</taxon>
        <taxon>Fungi</taxon>
        <taxon>Dikarya</taxon>
        <taxon>Ascomycota</taxon>
        <taxon>Pezizomycotina</taxon>
        <taxon>Pezizomycetes</taxon>
        <taxon>Pezizales</taxon>
        <taxon>Ascobolaceae</taxon>
        <taxon>Ascobolus</taxon>
    </lineage>
</organism>
<dbReference type="EMBL" id="ML119646">
    <property type="protein sequence ID" value="RPA87649.1"/>
    <property type="molecule type" value="Genomic_DNA"/>
</dbReference>
<evidence type="ECO:0000256" key="1">
    <source>
        <dbReference type="SAM" id="MobiDB-lite"/>
    </source>
</evidence>
<evidence type="ECO:0000313" key="3">
    <source>
        <dbReference type="Proteomes" id="UP000275078"/>
    </source>
</evidence>